<keyword evidence="2" id="KW-1185">Reference proteome</keyword>
<name>A1ZY94_MICM2</name>
<evidence type="ECO:0000313" key="2">
    <source>
        <dbReference type="Proteomes" id="UP000004095"/>
    </source>
</evidence>
<dbReference type="AlphaFoldDB" id="A1ZY94"/>
<dbReference type="Proteomes" id="UP000004095">
    <property type="component" value="Unassembled WGS sequence"/>
</dbReference>
<sequence length="103" mass="11811">MFYSARITLSTVRLSAEFLEIFGTYYKKSYQSFALNEVERVCLKTEKVLTNRGRSSAYNYYIEVFTTDGQSAKVMYKPSKQSEAALVNQLKKQGVEVQVVKVN</sequence>
<organism evidence="1 2">
    <name type="scientific">Microscilla marina ATCC 23134</name>
    <dbReference type="NCBI Taxonomy" id="313606"/>
    <lineage>
        <taxon>Bacteria</taxon>
        <taxon>Pseudomonadati</taxon>
        <taxon>Bacteroidota</taxon>
        <taxon>Cytophagia</taxon>
        <taxon>Cytophagales</taxon>
        <taxon>Microscillaceae</taxon>
        <taxon>Microscilla</taxon>
    </lineage>
</organism>
<gene>
    <name evidence="1" type="ORF">M23134_00612</name>
</gene>
<evidence type="ECO:0000313" key="1">
    <source>
        <dbReference type="EMBL" id="EAY24660.1"/>
    </source>
</evidence>
<dbReference type="EMBL" id="AAWS01000064">
    <property type="protein sequence ID" value="EAY24660.1"/>
    <property type="molecule type" value="Genomic_DNA"/>
</dbReference>
<accession>A1ZY94</accession>
<reference evidence="1 2" key="1">
    <citation type="submission" date="2007-01" db="EMBL/GenBank/DDBJ databases">
        <authorList>
            <person name="Haygood M."/>
            <person name="Podell S."/>
            <person name="Anderson C."/>
            <person name="Hopkinson B."/>
            <person name="Roe K."/>
            <person name="Barbeau K."/>
            <person name="Gaasterland T."/>
            <person name="Ferriera S."/>
            <person name="Johnson J."/>
            <person name="Kravitz S."/>
            <person name="Beeson K."/>
            <person name="Sutton G."/>
            <person name="Rogers Y.-H."/>
            <person name="Friedman R."/>
            <person name="Frazier M."/>
            <person name="Venter J.C."/>
        </authorList>
    </citation>
    <scope>NUCLEOTIDE SEQUENCE [LARGE SCALE GENOMIC DNA]</scope>
    <source>
        <strain evidence="1 2">ATCC 23134</strain>
    </source>
</reference>
<protein>
    <submittedName>
        <fullName evidence="1">Uncharacterized protein</fullName>
    </submittedName>
</protein>
<proteinExistence type="predicted"/>
<comment type="caution">
    <text evidence="1">The sequence shown here is derived from an EMBL/GenBank/DDBJ whole genome shotgun (WGS) entry which is preliminary data.</text>
</comment>